<keyword evidence="9" id="KW-1185">Reference proteome</keyword>
<feature type="compositionally biased region" description="Basic and acidic residues" evidence="6">
    <location>
        <begin position="166"/>
        <end position="182"/>
    </location>
</feature>
<feature type="compositionally biased region" description="Polar residues" evidence="6">
    <location>
        <begin position="39"/>
        <end position="49"/>
    </location>
</feature>
<comment type="caution">
    <text evidence="8">The sequence shown here is derived from an EMBL/GenBank/DDBJ whole genome shotgun (WGS) entry which is preliminary data.</text>
</comment>
<keyword evidence="4" id="KW-0472">Membrane</keyword>
<dbReference type="PANTHER" id="PTHR12911:SF8">
    <property type="entry name" value="KLAROID PROTEIN-RELATED"/>
    <property type="match status" value="1"/>
</dbReference>
<feature type="domain" description="SUN" evidence="7">
    <location>
        <begin position="814"/>
        <end position="1019"/>
    </location>
</feature>
<evidence type="ECO:0000313" key="8">
    <source>
        <dbReference type="EMBL" id="KAG5665309.1"/>
    </source>
</evidence>
<evidence type="ECO:0000256" key="2">
    <source>
        <dbReference type="ARBA" id="ARBA00022692"/>
    </source>
</evidence>
<dbReference type="GO" id="GO:0034993">
    <property type="term" value="C:meiotic nuclear membrane microtubule tethering complex"/>
    <property type="evidence" value="ECO:0007669"/>
    <property type="project" value="TreeGrafter"/>
</dbReference>
<feature type="compositionally biased region" description="Basic residues" evidence="6">
    <location>
        <begin position="1"/>
        <end position="10"/>
    </location>
</feature>
<feature type="compositionally biased region" description="Polar residues" evidence="6">
    <location>
        <begin position="184"/>
        <end position="203"/>
    </location>
</feature>
<evidence type="ECO:0000256" key="6">
    <source>
        <dbReference type="SAM" id="MobiDB-lite"/>
    </source>
</evidence>
<dbReference type="EMBL" id="JAGPUO010000001">
    <property type="protein sequence ID" value="KAG5665309.1"/>
    <property type="molecule type" value="Genomic_DNA"/>
</dbReference>
<dbReference type="Gene3D" id="2.60.120.260">
    <property type="entry name" value="Galactose-binding domain-like"/>
    <property type="match status" value="1"/>
</dbReference>
<feature type="compositionally biased region" description="Basic and acidic residues" evidence="6">
    <location>
        <begin position="296"/>
        <end position="318"/>
    </location>
</feature>
<organism evidence="8 9">
    <name type="scientific">Fusarium avenaceum</name>
    <dbReference type="NCBI Taxonomy" id="40199"/>
    <lineage>
        <taxon>Eukaryota</taxon>
        <taxon>Fungi</taxon>
        <taxon>Dikarya</taxon>
        <taxon>Ascomycota</taxon>
        <taxon>Pezizomycotina</taxon>
        <taxon>Sordariomycetes</taxon>
        <taxon>Hypocreomycetidae</taxon>
        <taxon>Hypocreales</taxon>
        <taxon>Nectriaceae</taxon>
        <taxon>Fusarium</taxon>
        <taxon>Fusarium tricinctum species complex</taxon>
    </lineage>
</organism>
<gene>
    <name evidence="8" type="ORF">KAF25_009434</name>
</gene>
<dbReference type="InterPro" id="IPR045119">
    <property type="entry name" value="SUN1-5"/>
</dbReference>
<evidence type="ECO:0000259" key="7">
    <source>
        <dbReference type="PROSITE" id="PS51469"/>
    </source>
</evidence>
<sequence>MPPRPVRRTTRFTSREPEQGPAHDSPNTLVRPQLPPLQGTPSSRRQYTYGSAVEPPPRVGAGLQRMDLQNAVNQALSKPDEEEEFVRPTRPRSTVTRTEEDNTARDNASRIALGAARQLTSARDDDSSRSFGLESDYYEDATIGSAPTLTSGAEKRQAVSKSTSRMQRDSTDELDSEPRPRDLPTTSTQAGKSRDSQLTATGTRHTRQKSRDSNTTEPKTTTAPAAGKSVNTPAMSRIRQNASKLQPRRPQLVEDSQEEESSEDSGSESEQQPMANANRVHPRPYAGYRPASQEPFQDKRRPRDDKGGFFSRADKPDSRSSAFERVLQIPDDPRERDRLIQQEIQEAEDQLARERAEREDSEHVQFQARTWQHWFMQQFAWLLSSWPFNLIWRRREVDEFDELDDDDANQGGPTEWRRLLNPITYLDSLIWFLEKIIDRAINFIDRISGIQVRNSWLENLLWTVTVGTVGLLLGALILSGSAALRPSIPDFPDMGSMPTSGMHWPNPIGFASKIGNIVPSVSWPSWPLWGGDDDDAPNPWDAFPIDNIAIPDNYKHALDELKKHANGQKKTLDTLKSVLPTIVQMDLVDGRPVIKQEFWHALQDLLKKDGSFLNLDHKNGNYEVSSEKQWKAIVSRLERDSNFNKKLSTDVDRSIKDKLPNFWDTWFRNNNDVLEPLFDKAMAKRETAGSGAKFDQKLYKIVNEELNKYNQTAVSREEFVAHLKRDFATHGANIKEQLANLESRMKSHIEESVRSAKMLAPKGTSDNDMRKLIREIVRQTLADGTLAAAAKNNIHAHYNSDLKHQVNFFAVGAGATIETRFTTSTWAPYGKGKSPPDEAAYRTGLAGALPLPPHAALHPWQDEGECWCTSHDLDSQGRPHGARLSIQLGHLVVPENVVIEHIHPDATTDPDARPRHIEVFARFEDEKELAIVRDFSASHVTNVNGWDFSPAPIHSNFVKISQFEYQGDQLNEGVHVQRISGDFVNLGIPTDHIIIRALSNYGAKDHTCFYRVRLFGKEKADELV</sequence>
<dbReference type="PANTHER" id="PTHR12911">
    <property type="entry name" value="SAD1/UNC-84-LIKE PROTEIN-RELATED"/>
    <property type="match status" value="1"/>
</dbReference>
<dbReference type="Proteomes" id="UP000782241">
    <property type="component" value="Unassembled WGS sequence"/>
</dbReference>
<comment type="subcellular location">
    <subcellularLocation>
        <location evidence="1">Membrane</location>
    </subcellularLocation>
</comment>
<feature type="compositionally biased region" description="Basic and acidic residues" evidence="6">
    <location>
        <begin position="97"/>
        <end position="108"/>
    </location>
</feature>
<dbReference type="PROSITE" id="PS51469">
    <property type="entry name" value="SUN"/>
    <property type="match status" value="1"/>
</dbReference>
<name>A0A9P7KXJ8_9HYPO</name>
<keyword evidence="2" id="KW-0812">Transmembrane</keyword>
<feature type="coiled-coil region" evidence="5">
    <location>
        <begin position="337"/>
        <end position="364"/>
    </location>
</feature>
<protein>
    <recommendedName>
        <fullName evidence="7">SUN domain-containing protein</fullName>
    </recommendedName>
</protein>
<evidence type="ECO:0000256" key="5">
    <source>
        <dbReference type="SAM" id="Coils"/>
    </source>
</evidence>
<proteinExistence type="predicted"/>
<keyword evidence="5" id="KW-0175">Coiled coil</keyword>
<feature type="region of interest" description="Disordered" evidence="6">
    <location>
        <begin position="1"/>
        <end position="335"/>
    </location>
</feature>
<evidence type="ECO:0000313" key="9">
    <source>
        <dbReference type="Proteomes" id="UP000782241"/>
    </source>
</evidence>
<feature type="compositionally biased region" description="Acidic residues" evidence="6">
    <location>
        <begin position="255"/>
        <end position="267"/>
    </location>
</feature>
<accession>A0A9P7KXJ8</accession>
<feature type="compositionally biased region" description="Low complexity" evidence="6">
    <location>
        <begin position="215"/>
        <end position="226"/>
    </location>
</feature>
<dbReference type="InterPro" id="IPR012919">
    <property type="entry name" value="SUN_dom"/>
</dbReference>
<dbReference type="AlphaFoldDB" id="A0A9P7KXJ8"/>
<feature type="compositionally biased region" description="Polar residues" evidence="6">
    <location>
        <begin position="229"/>
        <end position="244"/>
    </location>
</feature>
<reference evidence="8" key="1">
    <citation type="submission" date="2021-04" db="EMBL/GenBank/DDBJ databases">
        <title>Draft genome of Fusarium avenaceum strain F156N33, isolated from an atmospheric sample in Virginia.</title>
        <authorList>
            <person name="Yang S."/>
            <person name="Vinatzer B.A."/>
            <person name="Coleman J."/>
        </authorList>
    </citation>
    <scope>NUCLEOTIDE SEQUENCE</scope>
    <source>
        <strain evidence="8">F156N33</strain>
    </source>
</reference>
<evidence type="ECO:0000256" key="1">
    <source>
        <dbReference type="ARBA" id="ARBA00004370"/>
    </source>
</evidence>
<evidence type="ECO:0000256" key="4">
    <source>
        <dbReference type="ARBA" id="ARBA00023136"/>
    </source>
</evidence>
<dbReference type="GO" id="GO:0043495">
    <property type="term" value="F:protein-membrane adaptor activity"/>
    <property type="evidence" value="ECO:0007669"/>
    <property type="project" value="TreeGrafter"/>
</dbReference>
<evidence type="ECO:0000256" key="3">
    <source>
        <dbReference type="ARBA" id="ARBA00022989"/>
    </source>
</evidence>
<keyword evidence="3" id="KW-1133">Transmembrane helix</keyword>